<dbReference type="InterPro" id="IPR002931">
    <property type="entry name" value="Transglutaminase-like"/>
</dbReference>
<dbReference type="InterPro" id="IPR038765">
    <property type="entry name" value="Papain-like_cys_pep_sf"/>
</dbReference>
<reference evidence="4 6" key="2">
    <citation type="submission" date="2018-08" db="EMBL/GenBank/DDBJ databases">
        <title>Comparative analysis of Burkholderia isolates from Puerto Rico.</title>
        <authorList>
            <person name="Hall C."/>
            <person name="Sahl J."/>
            <person name="Wagner D."/>
        </authorList>
    </citation>
    <scope>NUCLEOTIDE SEQUENCE [LARGE SCALE GENOMIC DNA]</scope>
    <source>
        <strain evidence="4 6">Bp8966</strain>
    </source>
</reference>
<dbReference type="PANTHER" id="PTHR33490:SF3">
    <property type="entry name" value="CONSERVED INTEGRAL MEMBRANE PROTEIN"/>
    <property type="match status" value="1"/>
</dbReference>
<evidence type="ECO:0000313" key="3">
    <source>
        <dbReference type="EMBL" id="KWA52716.1"/>
    </source>
</evidence>
<dbReference type="Gene3D" id="3.10.620.30">
    <property type="match status" value="1"/>
</dbReference>
<dbReference type="Pfam" id="PF01841">
    <property type="entry name" value="Transglut_core"/>
    <property type="match status" value="1"/>
</dbReference>
<dbReference type="Proteomes" id="UP000281098">
    <property type="component" value="Unassembled WGS sequence"/>
</dbReference>
<dbReference type="AlphaFoldDB" id="A0A107H422"/>
<keyword evidence="6" id="KW-1185">Reference proteome</keyword>
<dbReference type="Proteomes" id="UP000068603">
    <property type="component" value="Unassembled WGS sequence"/>
</dbReference>
<dbReference type="EMBL" id="LPHB01000092">
    <property type="protein sequence ID" value="KWA52716.1"/>
    <property type="molecule type" value="Genomic_DNA"/>
</dbReference>
<feature type="domain" description="Transglutaminase-like" evidence="2">
    <location>
        <begin position="34"/>
        <end position="146"/>
    </location>
</feature>
<evidence type="ECO:0000313" key="6">
    <source>
        <dbReference type="Proteomes" id="UP000281098"/>
    </source>
</evidence>
<organism evidence="3">
    <name type="scientific">Burkholderia stagnalis</name>
    <dbReference type="NCBI Taxonomy" id="1503054"/>
    <lineage>
        <taxon>Bacteria</taxon>
        <taxon>Pseudomonadati</taxon>
        <taxon>Pseudomonadota</taxon>
        <taxon>Betaproteobacteria</taxon>
        <taxon>Burkholderiales</taxon>
        <taxon>Burkholderiaceae</taxon>
        <taxon>Burkholderia</taxon>
        <taxon>Burkholderia cepacia complex</taxon>
    </lineage>
</organism>
<dbReference type="SUPFAM" id="SSF54001">
    <property type="entry name" value="Cysteine proteinases"/>
    <property type="match status" value="1"/>
</dbReference>
<gene>
    <name evidence="4" type="ORF">DF017_24190</name>
    <name evidence="3" type="ORF">WT44_30640</name>
</gene>
<dbReference type="KEGG" id="bstg:WT74_17110"/>
<sequence length="246" mass="27593">MSSSTTRSFDALRFLEDNEVFDYKHAYFRQYIDERIGKRATDRRDRLIDVYYHVRDKISYEIFDTPLSSAGLASSSIVRAGRGFCLHKSIAFVSAARLLHIPARLKAAKVINHFASPGIIELMGGAVFLHWFAEVWLDDKWIKVAPVFNKLLCSLYKATPLEFDGRNDSIHQPYDEAAGTSMIFLEPPRTVEPANAAELIDLVRAAHPRMAPENGHVCADPRRRPRGAAHLPPSISATSERSALNG</sequence>
<dbReference type="STRING" id="1503054.WT74_17110"/>
<evidence type="ECO:0000313" key="4">
    <source>
        <dbReference type="EMBL" id="RQY87791.1"/>
    </source>
</evidence>
<comment type="caution">
    <text evidence="3">The sequence shown here is derived from an EMBL/GenBank/DDBJ whole genome shotgun (WGS) entry which is preliminary data.</text>
</comment>
<dbReference type="PANTHER" id="PTHR33490">
    <property type="entry name" value="BLR5614 PROTEIN-RELATED"/>
    <property type="match status" value="1"/>
</dbReference>
<name>A0A107H422_9BURK</name>
<feature type="compositionally biased region" description="Polar residues" evidence="1">
    <location>
        <begin position="235"/>
        <end position="246"/>
    </location>
</feature>
<reference evidence="3 5" key="1">
    <citation type="submission" date="2015-11" db="EMBL/GenBank/DDBJ databases">
        <title>Expanding the genomic diversity of Burkholderia species for the development of highly accurate diagnostics.</title>
        <authorList>
            <person name="Sahl J."/>
            <person name="Keim P."/>
            <person name="Wagner D."/>
        </authorList>
    </citation>
    <scope>NUCLEOTIDE SEQUENCE [LARGE SCALE GENOMIC DNA]</scope>
    <source>
        <strain evidence="3 5">MSMB1960WGS</strain>
    </source>
</reference>
<feature type="region of interest" description="Disordered" evidence="1">
    <location>
        <begin position="213"/>
        <end position="246"/>
    </location>
</feature>
<evidence type="ECO:0000259" key="2">
    <source>
        <dbReference type="Pfam" id="PF01841"/>
    </source>
</evidence>
<accession>A0A107H422</accession>
<protein>
    <submittedName>
        <fullName evidence="4">Transglutaminase domain-containing protein</fullName>
    </submittedName>
</protein>
<proteinExistence type="predicted"/>
<dbReference type="EMBL" id="QTPM01000034">
    <property type="protein sequence ID" value="RQY87791.1"/>
    <property type="molecule type" value="Genomic_DNA"/>
</dbReference>
<dbReference type="RefSeq" id="WP_059906652.1">
    <property type="nucleotide sequence ID" value="NZ_CP013460.1"/>
</dbReference>
<evidence type="ECO:0000313" key="5">
    <source>
        <dbReference type="Proteomes" id="UP000068603"/>
    </source>
</evidence>
<evidence type="ECO:0000256" key="1">
    <source>
        <dbReference type="SAM" id="MobiDB-lite"/>
    </source>
</evidence>